<keyword evidence="1" id="KW-0813">Transport</keyword>
<evidence type="ECO:0000256" key="1">
    <source>
        <dbReference type="ARBA" id="ARBA00022448"/>
    </source>
</evidence>
<dbReference type="InterPro" id="IPR028081">
    <property type="entry name" value="Leu-bd"/>
</dbReference>
<dbReference type="InterPro" id="IPR028082">
    <property type="entry name" value="Peripla_BP_I"/>
</dbReference>
<evidence type="ECO:0000256" key="3">
    <source>
        <dbReference type="ARBA" id="ARBA00022970"/>
    </source>
</evidence>
<dbReference type="Gene3D" id="3.40.50.2300">
    <property type="match status" value="2"/>
</dbReference>
<dbReference type="CDD" id="cd06342">
    <property type="entry name" value="PBP1_ABC_LIVBP-like"/>
    <property type="match status" value="1"/>
</dbReference>
<sequence length="385" mass="39849">MNKNSKRVLAVVAASVLALGTIATTQANAAVKEVTLAFQGPLTGADAQLGQDQLPGAVYAIALYNATKPKVKIKLVKADSQCDETVAANIAPGVAANKKIIGLIGTSCSGEAKNSLPYYKPAGLTMISPSATNVDLSNPKAKSNGFPVFHRVVPFDSTQSVVMAKVAAKGITSPKFYIVDDQTTYGKPLCDDVKPAAKKLGSIVGQDSVPKLTNDYSSVASKVIDSGANSVIYCGYQTDGAKFIKALRDGGSKAIFTAGDGVNTSDFTTLAGSAAEGVRLTAPDVPFDLLVSKTQLADFQKVTGVKVPGLYVTSTFDATNIYIECIKSGKVTRPGIAACVASGSWKGVGGSTIKFDRYGDLVGGAPVGEFVVEDGKIKYLRGVNG</sequence>
<proteinExistence type="predicted"/>
<dbReference type="SUPFAM" id="SSF53822">
    <property type="entry name" value="Periplasmic binding protein-like I"/>
    <property type="match status" value="1"/>
</dbReference>
<name>A0A6J5ZA74_9ZZZZ</name>
<dbReference type="Pfam" id="PF13458">
    <property type="entry name" value="Peripla_BP_6"/>
    <property type="match status" value="1"/>
</dbReference>
<evidence type="ECO:0000256" key="2">
    <source>
        <dbReference type="ARBA" id="ARBA00022729"/>
    </source>
</evidence>
<dbReference type="PANTHER" id="PTHR47151">
    <property type="entry name" value="LEU/ILE/VAL-BINDING ABC TRANSPORTER SUBUNIT"/>
    <property type="match status" value="1"/>
</dbReference>
<gene>
    <name evidence="5" type="ORF">UFOPK3574_00809</name>
</gene>
<dbReference type="AlphaFoldDB" id="A0A6J5ZA74"/>
<evidence type="ECO:0000259" key="4">
    <source>
        <dbReference type="Pfam" id="PF13458"/>
    </source>
</evidence>
<keyword evidence="3" id="KW-0029">Amino-acid transport</keyword>
<accession>A0A6J5ZA74</accession>
<dbReference type="GO" id="GO:0006865">
    <property type="term" value="P:amino acid transport"/>
    <property type="evidence" value="ECO:0007669"/>
    <property type="project" value="UniProtKB-KW"/>
</dbReference>
<protein>
    <submittedName>
        <fullName evidence="5">Unannotated protein</fullName>
    </submittedName>
</protein>
<dbReference type="PRINTS" id="PR00337">
    <property type="entry name" value="LEUILEVALBP"/>
</dbReference>
<keyword evidence="2" id="KW-0732">Signal</keyword>
<evidence type="ECO:0000313" key="5">
    <source>
        <dbReference type="EMBL" id="CAB4339504.1"/>
    </source>
</evidence>
<dbReference type="EMBL" id="CAESAF010000090">
    <property type="protein sequence ID" value="CAB4339504.1"/>
    <property type="molecule type" value="Genomic_DNA"/>
</dbReference>
<dbReference type="PANTHER" id="PTHR47151:SF2">
    <property type="entry name" value="AMINO ACID BINDING PROTEIN"/>
    <property type="match status" value="1"/>
</dbReference>
<organism evidence="5">
    <name type="scientific">freshwater metagenome</name>
    <dbReference type="NCBI Taxonomy" id="449393"/>
    <lineage>
        <taxon>unclassified sequences</taxon>
        <taxon>metagenomes</taxon>
        <taxon>ecological metagenomes</taxon>
    </lineage>
</organism>
<reference evidence="5" key="1">
    <citation type="submission" date="2020-05" db="EMBL/GenBank/DDBJ databases">
        <authorList>
            <person name="Chiriac C."/>
            <person name="Salcher M."/>
            <person name="Ghai R."/>
            <person name="Kavagutti S V."/>
        </authorList>
    </citation>
    <scope>NUCLEOTIDE SEQUENCE</scope>
</reference>
<feature type="domain" description="Leucine-binding protein" evidence="4">
    <location>
        <begin position="34"/>
        <end position="368"/>
    </location>
</feature>
<dbReference type="InterPro" id="IPR000709">
    <property type="entry name" value="Leu_Ile_Val-bd"/>
</dbReference>